<dbReference type="AlphaFoldDB" id="A0A0E0D9P3"/>
<evidence type="ECO:0000313" key="4">
    <source>
        <dbReference type="Proteomes" id="UP000008021"/>
    </source>
</evidence>
<reference evidence="3" key="2">
    <citation type="submission" date="2018-05" db="EMBL/GenBank/DDBJ databases">
        <title>OmerRS3 (Oryza meridionalis Reference Sequence Version 3).</title>
        <authorList>
            <person name="Zhang J."/>
            <person name="Kudrna D."/>
            <person name="Lee S."/>
            <person name="Talag J."/>
            <person name="Welchert J."/>
            <person name="Wing R.A."/>
        </authorList>
    </citation>
    <scope>NUCLEOTIDE SEQUENCE [LARGE SCALE GENOMIC DNA]</scope>
    <source>
        <strain evidence="3">cv. OR44</strain>
    </source>
</reference>
<sequence length="460" mass="50403">MAAAAPPPPTPPPTSSPAPPQDPATGADALASYLGLSFAFFLASLPGGTPAARHLASLQSRGRVLATRLLAAEDQLRQLRARRRDDARANARAAEIFAGHRASWMDNERRLLARATAATDEAASLRARLAEAEADAAALRARVDRLEREAAERDDLINALLAATRAADADLRATDDDPEPRDAEQQQHHQPAAAALDLDPAEPRGADADAEALAAAAALYAQQRQQQEGFGSDDFYTAAAAAAASGMQQPWMERSKGWQDLKYETAELMYNTKHAVPRRESPWKVDVESSGVPAKLQLLEQELINLEKIGNGDLSKIPLVMRKQVKRYQTLAGKIDDLCKRMQTSDPCDSTLSSEFRTQRQTEYLLEAFHLQHRATETRQKLSALQAETAKGSFGDELTAEAKMSTRRALSSIRNNFKEIQRSLEIWLARILGDLEGMLARDGASRIREYFLSPYASAVR</sequence>
<accession>A0A0E0D9P3</accession>
<evidence type="ECO:0000256" key="1">
    <source>
        <dbReference type="SAM" id="Coils"/>
    </source>
</evidence>
<protein>
    <submittedName>
        <fullName evidence="3">Uncharacterized protein</fullName>
    </submittedName>
</protein>
<evidence type="ECO:0000313" key="3">
    <source>
        <dbReference type="EnsemblPlants" id="OMERI03G38110.1"/>
    </source>
</evidence>
<feature type="compositionally biased region" description="Basic and acidic residues" evidence="2">
    <location>
        <begin position="168"/>
        <end position="187"/>
    </location>
</feature>
<name>A0A0E0D9P3_9ORYZ</name>
<keyword evidence="4" id="KW-1185">Reference proteome</keyword>
<feature type="region of interest" description="Disordered" evidence="2">
    <location>
        <begin position="1"/>
        <end position="26"/>
    </location>
</feature>
<dbReference type="HOGENOM" id="CLU_047767_0_0_1"/>
<feature type="coiled-coil region" evidence="1">
    <location>
        <begin position="115"/>
        <end position="163"/>
    </location>
</feature>
<organism evidence="3">
    <name type="scientific">Oryza meridionalis</name>
    <dbReference type="NCBI Taxonomy" id="40149"/>
    <lineage>
        <taxon>Eukaryota</taxon>
        <taxon>Viridiplantae</taxon>
        <taxon>Streptophyta</taxon>
        <taxon>Embryophyta</taxon>
        <taxon>Tracheophyta</taxon>
        <taxon>Spermatophyta</taxon>
        <taxon>Magnoliopsida</taxon>
        <taxon>Liliopsida</taxon>
        <taxon>Poales</taxon>
        <taxon>Poaceae</taxon>
        <taxon>BOP clade</taxon>
        <taxon>Oryzoideae</taxon>
        <taxon>Oryzeae</taxon>
        <taxon>Oryzinae</taxon>
        <taxon>Oryza</taxon>
    </lineage>
</organism>
<feature type="compositionally biased region" description="Low complexity" evidence="2">
    <location>
        <begin position="188"/>
        <end position="198"/>
    </location>
</feature>
<proteinExistence type="predicted"/>
<dbReference type="PANTHER" id="PTHR47747">
    <property type="entry name" value="RIBONUCLEASE P PROTEIN SUBUNIT P38-LIKE PROTEIN"/>
    <property type="match status" value="1"/>
</dbReference>
<reference evidence="3" key="1">
    <citation type="submission" date="2015-04" db="UniProtKB">
        <authorList>
            <consortium name="EnsemblPlants"/>
        </authorList>
    </citation>
    <scope>IDENTIFICATION</scope>
</reference>
<dbReference type="PANTHER" id="PTHR47747:SF3">
    <property type="entry name" value="OS03G0853600 PROTEIN"/>
    <property type="match status" value="1"/>
</dbReference>
<feature type="compositionally biased region" description="Pro residues" evidence="2">
    <location>
        <begin position="1"/>
        <end position="22"/>
    </location>
</feature>
<dbReference type="Gramene" id="OMERI03G38110.1">
    <property type="protein sequence ID" value="OMERI03G38110.1"/>
    <property type="gene ID" value="OMERI03G38110"/>
</dbReference>
<dbReference type="STRING" id="40149.A0A0E0D9P3"/>
<evidence type="ECO:0000256" key="2">
    <source>
        <dbReference type="SAM" id="MobiDB-lite"/>
    </source>
</evidence>
<feature type="region of interest" description="Disordered" evidence="2">
    <location>
        <begin position="168"/>
        <end position="207"/>
    </location>
</feature>
<keyword evidence="1" id="KW-0175">Coiled coil</keyword>
<dbReference type="Proteomes" id="UP000008021">
    <property type="component" value="Chromosome 3"/>
</dbReference>
<dbReference type="eggNOG" id="ENOG502QZ02">
    <property type="taxonomic scope" value="Eukaryota"/>
</dbReference>
<dbReference type="EnsemblPlants" id="OMERI03G38110.1">
    <property type="protein sequence ID" value="OMERI03G38110.1"/>
    <property type="gene ID" value="OMERI03G38110"/>
</dbReference>